<dbReference type="InterPro" id="IPR007530">
    <property type="entry name" value="Aminoglycoside_adenylylTfrase"/>
</dbReference>
<dbReference type="SUPFAM" id="SSF81301">
    <property type="entry name" value="Nucleotidyltransferase"/>
    <property type="match status" value="1"/>
</dbReference>
<gene>
    <name evidence="1" type="ORF">H4075_15765</name>
</gene>
<reference evidence="2" key="1">
    <citation type="submission" date="2020-08" db="EMBL/GenBank/DDBJ databases">
        <title>Lacibacter sp. S13-6-6 genome sequencing.</title>
        <authorList>
            <person name="Jin L."/>
        </authorList>
    </citation>
    <scope>NUCLEOTIDE SEQUENCE [LARGE SCALE GENOMIC DNA]</scope>
    <source>
        <strain evidence="2">S13-6-6</strain>
    </source>
</reference>
<evidence type="ECO:0000313" key="2">
    <source>
        <dbReference type="Proteomes" id="UP000515344"/>
    </source>
</evidence>
<proteinExistence type="predicted"/>
<protein>
    <submittedName>
        <fullName evidence="1">Aminoglycoside 6-adenylyltransferase</fullName>
    </submittedName>
</protein>
<dbReference type="Gene3D" id="3.30.460.10">
    <property type="entry name" value="Beta Polymerase, domain 2"/>
    <property type="match status" value="1"/>
</dbReference>
<dbReference type="EMBL" id="CP060007">
    <property type="protein sequence ID" value="QNA43525.1"/>
    <property type="molecule type" value="Genomic_DNA"/>
</dbReference>
<name>A0A7G5XDH2_9BACT</name>
<dbReference type="Proteomes" id="UP000515344">
    <property type="component" value="Chromosome"/>
</dbReference>
<organism evidence="1 2">
    <name type="scientific">Lacibacter sediminis</name>
    <dbReference type="NCBI Taxonomy" id="2760713"/>
    <lineage>
        <taxon>Bacteria</taxon>
        <taxon>Pseudomonadati</taxon>
        <taxon>Bacteroidota</taxon>
        <taxon>Chitinophagia</taxon>
        <taxon>Chitinophagales</taxon>
        <taxon>Chitinophagaceae</taxon>
        <taxon>Lacibacter</taxon>
    </lineage>
</organism>
<dbReference type="InterPro" id="IPR043519">
    <property type="entry name" value="NT_sf"/>
</dbReference>
<accession>A0A7G5XDH2</accession>
<dbReference type="AlphaFoldDB" id="A0A7G5XDH2"/>
<keyword evidence="2" id="KW-1185">Reference proteome</keyword>
<dbReference type="Gene3D" id="1.20.120.330">
    <property type="entry name" value="Nucleotidyltransferases domain 2"/>
    <property type="match status" value="1"/>
</dbReference>
<sequence>MFQQAFAAHAAIIAEDDPSILGLAVAGSWLTQELDEFSDLDLLLISNTKVGGNKEQMMAYANKFGNLLNAFTGEHVGEPRLLICLYNNPLLHVDIKFITADELKTRIENPVLLFDRDGSLQQIIDSSSYQFPHPDHQWIEDRFWTWVHYALLKIGRGEYMEAHDFLAFLRMVVFGPLLHIKNNNLPRGVRKVETTIALEDFQQLQQTLATNNRASLLSALENAVQLYRSLRNELFTVDTTLQHQTEEVVMQYFEEVRNKTV</sequence>
<evidence type="ECO:0000313" key="1">
    <source>
        <dbReference type="EMBL" id="QNA43525.1"/>
    </source>
</evidence>
<dbReference type="KEGG" id="lacs:H4075_15765"/>
<dbReference type="Pfam" id="PF04439">
    <property type="entry name" value="Adenyl_transf"/>
    <property type="match status" value="1"/>
</dbReference>
<dbReference type="RefSeq" id="WP_182801789.1">
    <property type="nucleotide sequence ID" value="NZ_CP060007.1"/>
</dbReference>